<dbReference type="Proteomes" id="UP000030758">
    <property type="component" value="Unassembled WGS sequence"/>
</dbReference>
<accession>A0A085LXE6</accession>
<evidence type="ECO:0000313" key="1">
    <source>
        <dbReference type="EMBL" id="KFD49642.1"/>
    </source>
</evidence>
<evidence type="ECO:0008006" key="4">
    <source>
        <dbReference type="Google" id="ProtNLM"/>
    </source>
</evidence>
<dbReference type="EMBL" id="KL367526">
    <property type="protein sequence ID" value="KFD66293.1"/>
    <property type="molecule type" value="Genomic_DNA"/>
</dbReference>
<keyword evidence="3" id="KW-1185">Reference proteome</keyword>
<organism evidence="1 3">
    <name type="scientific">Trichuris suis</name>
    <name type="common">pig whipworm</name>
    <dbReference type="NCBI Taxonomy" id="68888"/>
    <lineage>
        <taxon>Eukaryota</taxon>
        <taxon>Metazoa</taxon>
        <taxon>Ecdysozoa</taxon>
        <taxon>Nematoda</taxon>
        <taxon>Enoplea</taxon>
        <taxon>Dorylaimia</taxon>
        <taxon>Trichinellida</taxon>
        <taxon>Trichuridae</taxon>
        <taxon>Trichuris</taxon>
    </lineage>
</organism>
<dbReference type="AlphaFoldDB" id="A0A085LXE6"/>
<sequence>MHAIHLKYKQEHNDPVGLALTSGCCSGNPGTVELDETLFCRRKYNRGRYYARQQWVFGGTCRESGESFVVPVENCLSASFPHHTTARAAWDYHRYGRAASLQVPASKSFQAVDSEPLAQLR</sequence>
<gene>
    <name evidence="1" type="ORF">M513_09474</name>
    <name evidence="2" type="ORF">M514_09474</name>
</gene>
<reference evidence="1 3" key="1">
    <citation type="journal article" date="2014" name="Nat. Genet.">
        <title>Genome and transcriptome of the porcine whipworm Trichuris suis.</title>
        <authorList>
            <person name="Jex A.R."/>
            <person name="Nejsum P."/>
            <person name="Schwarz E.M."/>
            <person name="Hu L."/>
            <person name="Young N.D."/>
            <person name="Hall R.S."/>
            <person name="Korhonen P.K."/>
            <person name="Liao S."/>
            <person name="Thamsborg S."/>
            <person name="Xia J."/>
            <person name="Xu P."/>
            <person name="Wang S."/>
            <person name="Scheerlinck J.P."/>
            <person name="Hofmann A."/>
            <person name="Sternberg P.W."/>
            <person name="Wang J."/>
            <person name="Gasser R.B."/>
        </authorList>
    </citation>
    <scope>NUCLEOTIDE SEQUENCE [LARGE SCALE GENOMIC DNA]</scope>
    <source>
        <strain evidence="2">DCEP-RM93F</strain>
        <strain evidence="1">DCEP-RM93M</strain>
    </source>
</reference>
<name>A0A085LXE6_9BILA</name>
<dbReference type="Proteomes" id="UP000030764">
    <property type="component" value="Unassembled WGS sequence"/>
</dbReference>
<protein>
    <recommendedName>
        <fullName evidence="4">ISXO2-like transposase domain-containing protein</fullName>
    </recommendedName>
</protein>
<evidence type="ECO:0000313" key="2">
    <source>
        <dbReference type="EMBL" id="KFD66293.1"/>
    </source>
</evidence>
<evidence type="ECO:0000313" key="3">
    <source>
        <dbReference type="Proteomes" id="UP000030764"/>
    </source>
</evidence>
<proteinExistence type="predicted"/>
<dbReference type="EMBL" id="KL363266">
    <property type="protein sequence ID" value="KFD49642.1"/>
    <property type="molecule type" value="Genomic_DNA"/>
</dbReference>